<keyword evidence="2" id="KW-1185">Reference proteome</keyword>
<name>A0A8X6QQR0_NEPPI</name>
<dbReference type="Proteomes" id="UP000887013">
    <property type="component" value="Unassembled WGS sequence"/>
</dbReference>
<comment type="caution">
    <text evidence="1">The sequence shown here is derived from an EMBL/GenBank/DDBJ whole genome shotgun (WGS) entry which is preliminary data.</text>
</comment>
<proteinExistence type="predicted"/>
<evidence type="ECO:0000313" key="1">
    <source>
        <dbReference type="EMBL" id="GFU31752.1"/>
    </source>
</evidence>
<dbReference type="AlphaFoldDB" id="A0A8X6QQR0"/>
<evidence type="ECO:0000313" key="2">
    <source>
        <dbReference type="Proteomes" id="UP000887013"/>
    </source>
</evidence>
<dbReference type="EMBL" id="BMAW01033768">
    <property type="protein sequence ID" value="GFU31752.1"/>
    <property type="molecule type" value="Genomic_DNA"/>
</dbReference>
<organism evidence="1 2">
    <name type="scientific">Nephila pilipes</name>
    <name type="common">Giant wood spider</name>
    <name type="synonym">Nephila maculata</name>
    <dbReference type="NCBI Taxonomy" id="299642"/>
    <lineage>
        <taxon>Eukaryota</taxon>
        <taxon>Metazoa</taxon>
        <taxon>Ecdysozoa</taxon>
        <taxon>Arthropoda</taxon>
        <taxon>Chelicerata</taxon>
        <taxon>Arachnida</taxon>
        <taxon>Araneae</taxon>
        <taxon>Araneomorphae</taxon>
        <taxon>Entelegynae</taxon>
        <taxon>Araneoidea</taxon>
        <taxon>Nephilidae</taxon>
        <taxon>Nephila</taxon>
    </lineage>
</organism>
<gene>
    <name evidence="1" type="ORF">NPIL_232681</name>
</gene>
<accession>A0A8X6QQR0</accession>
<protein>
    <submittedName>
        <fullName evidence="1">Uncharacterized protein</fullName>
    </submittedName>
</protein>
<reference evidence="1" key="1">
    <citation type="submission" date="2020-08" db="EMBL/GenBank/DDBJ databases">
        <title>Multicomponent nature underlies the extraordinary mechanical properties of spider dragline silk.</title>
        <authorList>
            <person name="Kono N."/>
            <person name="Nakamura H."/>
            <person name="Mori M."/>
            <person name="Yoshida Y."/>
            <person name="Ohtoshi R."/>
            <person name="Malay A.D."/>
            <person name="Moran D.A.P."/>
            <person name="Tomita M."/>
            <person name="Numata K."/>
            <person name="Arakawa K."/>
        </authorList>
    </citation>
    <scope>NUCLEOTIDE SEQUENCE</scope>
</reference>
<sequence length="104" mass="12473">MKYTAAPARTLLCRCHGARRWRRSSRYGKMLQPMRKRAVFWYRCFAVRRHARKAVFCQQRSFVLLRAAAVLAKWRVVCVLARWRALLCQQPLPGFWLCWQAKVF</sequence>